<dbReference type="EMBL" id="KB637163">
    <property type="protein sequence ID" value="EMS17510.1"/>
    <property type="molecule type" value="Genomic_DNA"/>
</dbReference>
<evidence type="ECO:0000313" key="2">
    <source>
        <dbReference type="Proteomes" id="UP000030780"/>
    </source>
</evidence>
<dbReference type="GO" id="GO:0007264">
    <property type="term" value="P:small GTPase-mediated signal transduction"/>
    <property type="evidence" value="ECO:0007669"/>
    <property type="project" value="InterPro"/>
</dbReference>
<organism evidence="1 2">
    <name type="scientific">Entamoeba histolytica HM-3:IMSS</name>
    <dbReference type="NCBI Taxonomy" id="885315"/>
    <lineage>
        <taxon>Eukaryota</taxon>
        <taxon>Amoebozoa</taxon>
        <taxon>Evosea</taxon>
        <taxon>Archamoebae</taxon>
        <taxon>Mastigamoebida</taxon>
        <taxon>Entamoebidae</taxon>
        <taxon>Entamoeba</taxon>
    </lineage>
</organism>
<dbReference type="InterPro" id="IPR036964">
    <property type="entry name" value="RASGEF_cat_dom_sf"/>
</dbReference>
<dbReference type="VEuPathDB" id="AmoebaDB:KM1_256140"/>
<sequence length="58" mass="6733">MLIDEGNPDKLGDGTINLYKWRKVYELIQQVLNAKGQTTKSSCYNEEIQILVQRIYSL</sequence>
<dbReference type="SUPFAM" id="SSF48366">
    <property type="entry name" value="Ras GEF"/>
    <property type="match status" value="1"/>
</dbReference>
<protein>
    <submittedName>
        <fullName evidence="1">Ras guanine nucleotide exchange factor, putative</fullName>
    </submittedName>
</protein>
<accession>M7WI48</accession>
<dbReference type="InterPro" id="IPR023578">
    <property type="entry name" value="Ras_GEF_dom_sf"/>
</dbReference>
<name>M7WI48_ENTHI</name>
<dbReference type="GO" id="GO:0005085">
    <property type="term" value="F:guanyl-nucleotide exchange factor activity"/>
    <property type="evidence" value="ECO:0007669"/>
    <property type="project" value="InterPro"/>
</dbReference>
<dbReference type="Gene3D" id="1.10.840.10">
    <property type="entry name" value="Ras guanine-nucleotide exchange factors catalytic domain"/>
    <property type="match status" value="1"/>
</dbReference>
<reference evidence="1 2" key="1">
    <citation type="submission" date="2013-01" db="EMBL/GenBank/DDBJ databases">
        <authorList>
            <person name="Inman J."/>
            <person name="Zafar N."/>
            <person name="Lorenzi H."/>
            <person name="Caler E."/>
        </authorList>
    </citation>
    <scope>NUCLEOTIDE SEQUENCE [LARGE SCALE GENOMIC DNA]</scope>
    <source>
        <strain evidence="1 2">HM-3:IMSS</strain>
    </source>
</reference>
<gene>
    <name evidence="1" type="ORF">KM1_256140</name>
</gene>
<dbReference type="AlphaFoldDB" id="M7WI48"/>
<evidence type="ECO:0000313" key="1">
    <source>
        <dbReference type="EMBL" id="EMS17510.1"/>
    </source>
</evidence>
<dbReference type="Proteomes" id="UP000030780">
    <property type="component" value="Unassembled WGS sequence"/>
</dbReference>
<proteinExistence type="predicted"/>